<dbReference type="SUPFAM" id="SSF53659">
    <property type="entry name" value="Isocitrate/Isopropylmalate dehydrogenase-like"/>
    <property type="match status" value="1"/>
</dbReference>
<dbReference type="Pfam" id="PF02504">
    <property type="entry name" value="FA_synthesis"/>
    <property type="match status" value="1"/>
</dbReference>
<dbReference type="GO" id="GO:0043811">
    <property type="term" value="F:phosphate:acyl-[acyl carrier protein] acyltransferase activity"/>
    <property type="evidence" value="ECO:0007669"/>
    <property type="project" value="UniProtKB-EC"/>
</dbReference>
<feature type="non-terminal residue" evidence="11">
    <location>
        <position position="110"/>
    </location>
</feature>
<evidence type="ECO:0000313" key="11">
    <source>
        <dbReference type="EMBL" id="EQD46231.1"/>
    </source>
</evidence>
<evidence type="ECO:0000256" key="8">
    <source>
        <dbReference type="ARBA" id="ARBA00023264"/>
    </source>
</evidence>
<reference evidence="11" key="1">
    <citation type="submission" date="2013-08" db="EMBL/GenBank/DDBJ databases">
        <authorList>
            <person name="Mendez C."/>
            <person name="Richter M."/>
            <person name="Ferrer M."/>
            <person name="Sanchez J."/>
        </authorList>
    </citation>
    <scope>NUCLEOTIDE SEQUENCE</scope>
</reference>
<dbReference type="GO" id="GO:0006633">
    <property type="term" value="P:fatty acid biosynthetic process"/>
    <property type="evidence" value="ECO:0007669"/>
    <property type="project" value="InterPro"/>
</dbReference>
<evidence type="ECO:0000256" key="7">
    <source>
        <dbReference type="ARBA" id="ARBA00023209"/>
    </source>
</evidence>
<evidence type="ECO:0000256" key="4">
    <source>
        <dbReference type="ARBA" id="ARBA00022516"/>
    </source>
</evidence>
<organism evidence="11">
    <name type="scientific">mine drainage metagenome</name>
    <dbReference type="NCBI Taxonomy" id="410659"/>
    <lineage>
        <taxon>unclassified sequences</taxon>
        <taxon>metagenomes</taxon>
        <taxon>ecological metagenomes</taxon>
    </lineage>
</organism>
<accession>T0ZDM7</accession>
<dbReference type="GO" id="GO:0005737">
    <property type="term" value="C:cytoplasm"/>
    <property type="evidence" value="ECO:0007669"/>
    <property type="project" value="UniProtKB-SubCell"/>
</dbReference>
<keyword evidence="8" id="KW-1208">Phospholipid metabolism</keyword>
<gene>
    <name evidence="11" type="ORF">B2A_08968</name>
</gene>
<dbReference type="InterPro" id="IPR003664">
    <property type="entry name" value="FA_synthesis"/>
</dbReference>
<evidence type="ECO:0000256" key="6">
    <source>
        <dbReference type="ARBA" id="ARBA00023098"/>
    </source>
</evidence>
<keyword evidence="6" id="KW-0443">Lipid metabolism</keyword>
<dbReference type="PANTHER" id="PTHR30100:SF1">
    <property type="entry name" value="PHOSPHATE ACYLTRANSFERASE"/>
    <property type="match status" value="1"/>
</dbReference>
<keyword evidence="4" id="KW-0444">Lipid biosynthesis</keyword>
<dbReference type="PANTHER" id="PTHR30100">
    <property type="entry name" value="FATTY ACID/PHOSPHOLIPID SYNTHESIS PROTEIN PLSX"/>
    <property type="match status" value="1"/>
</dbReference>
<comment type="subunit">
    <text evidence="10">Homodimer. Probably interacts with PlsY.</text>
</comment>
<keyword evidence="3" id="KW-0963">Cytoplasm</keyword>
<dbReference type="Gene3D" id="3.40.718.10">
    <property type="entry name" value="Isopropylmalate Dehydrogenase"/>
    <property type="match status" value="1"/>
</dbReference>
<keyword evidence="5" id="KW-0808">Transferase</keyword>
<evidence type="ECO:0000256" key="10">
    <source>
        <dbReference type="ARBA" id="ARBA00046608"/>
    </source>
</evidence>
<proteinExistence type="predicted"/>
<dbReference type="AlphaFoldDB" id="T0ZDM7"/>
<comment type="subcellular location">
    <subcellularLocation>
        <location evidence="2">Cytoplasm</location>
    </subcellularLocation>
</comment>
<keyword evidence="7" id="KW-0594">Phospholipid biosynthesis</keyword>
<sequence length="110" mass="11760">MGPRIGLLNIGEEDIKGHEVVQAAHGLLLASGLNYLGFVEGDDIFSGDVDVVVTDGFTGNVALKTMEGAAALIASRLREEFHATWRSRLAGLAARGVLSRVAARLDPRRY</sequence>
<evidence type="ECO:0000256" key="2">
    <source>
        <dbReference type="ARBA" id="ARBA00004496"/>
    </source>
</evidence>
<evidence type="ECO:0000256" key="3">
    <source>
        <dbReference type="ARBA" id="ARBA00022490"/>
    </source>
</evidence>
<evidence type="ECO:0000256" key="9">
    <source>
        <dbReference type="ARBA" id="ARBA00024069"/>
    </source>
</evidence>
<name>T0ZDM7_9ZZZZ</name>
<comment type="caution">
    <text evidence="11">The sequence shown here is derived from an EMBL/GenBank/DDBJ whole genome shotgun (WGS) entry which is preliminary data.</text>
</comment>
<protein>
    <recommendedName>
        <fullName evidence="9">phosphate acyltransferase</fullName>
        <ecNumber evidence="9">2.3.1.274</ecNumber>
    </recommendedName>
</protein>
<dbReference type="InterPro" id="IPR012281">
    <property type="entry name" value="Phospholipid_synth_PlsX-like"/>
</dbReference>
<evidence type="ECO:0000256" key="5">
    <source>
        <dbReference type="ARBA" id="ARBA00022679"/>
    </source>
</evidence>
<dbReference type="EC" id="2.3.1.274" evidence="9"/>
<comment type="catalytic activity">
    <reaction evidence="1">
        <text>a fatty acyl-[ACP] + phosphate = an acyl phosphate + holo-[ACP]</text>
        <dbReference type="Rhea" id="RHEA:42292"/>
        <dbReference type="Rhea" id="RHEA-COMP:9685"/>
        <dbReference type="Rhea" id="RHEA-COMP:14125"/>
        <dbReference type="ChEBI" id="CHEBI:43474"/>
        <dbReference type="ChEBI" id="CHEBI:59918"/>
        <dbReference type="ChEBI" id="CHEBI:64479"/>
        <dbReference type="ChEBI" id="CHEBI:138651"/>
        <dbReference type="EC" id="2.3.1.274"/>
    </reaction>
</comment>
<reference evidence="11" key="2">
    <citation type="journal article" date="2014" name="ISME J.">
        <title>Microbial stratification in low pH oxic and suboxic macroscopic growths along an acid mine drainage.</title>
        <authorList>
            <person name="Mendez-Garcia C."/>
            <person name="Mesa V."/>
            <person name="Sprenger R.R."/>
            <person name="Richter M."/>
            <person name="Diez M.S."/>
            <person name="Solano J."/>
            <person name="Bargiela R."/>
            <person name="Golyshina O.V."/>
            <person name="Manteca A."/>
            <person name="Ramos J.L."/>
            <person name="Gallego J.R."/>
            <person name="Llorente I."/>
            <person name="Martins Dos Santos V.A."/>
            <person name="Jensen O.N."/>
            <person name="Pelaez A.I."/>
            <person name="Sanchez J."/>
            <person name="Ferrer M."/>
        </authorList>
    </citation>
    <scope>NUCLEOTIDE SEQUENCE</scope>
</reference>
<evidence type="ECO:0000256" key="1">
    <source>
        <dbReference type="ARBA" id="ARBA00001232"/>
    </source>
</evidence>
<dbReference type="GO" id="GO:0008654">
    <property type="term" value="P:phospholipid biosynthetic process"/>
    <property type="evidence" value="ECO:0007669"/>
    <property type="project" value="UniProtKB-KW"/>
</dbReference>
<dbReference type="EMBL" id="AUZZ01006470">
    <property type="protein sequence ID" value="EQD46231.1"/>
    <property type="molecule type" value="Genomic_DNA"/>
</dbReference>